<proteinExistence type="predicted"/>
<dbReference type="Proteomes" id="UP000663852">
    <property type="component" value="Unassembled WGS sequence"/>
</dbReference>
<evidence type="ECO:0000313" key="2">
    <source>
        <dbReference type="EMBL" id="CAF1441471.1"/>
    </source>
</evidence>
<gene>
    <name evidence="2" type="ORF">EDS130_LOCUS38904</name>
</gene>
<organism evidence="2 3">
    <name type="scientific">Adineta ricciae</name>
    <name type="common">Rotifer</name>
    <dbReference type="NCBI Taxonomy" id="249248"/>
    <lineage>
        <taxon>Eukaryota</taxon>
        <taxon>Metazoa</taxon>
        <taxon>Spiralia</taxon>
        <taxon>Gnathifera</taxon>
        <taxon>Rotifera</taxon>
        <taxon>Eurotatoria</taxon>
        <taxon>Bdelloidea</taxon>
        <taxon>Adinetida</taxon>
        <taxon>Adinetidae</taxon>
        <taxon>Adineta</taxon>
    </lineage>
</organism>
<dbReference type="EMBL" id="CAJNOJ010000419">
    <property type="protein sequence ID" value="CAF1441471.1"/>
    <property type="molecule type" value="Genomic_DNA"/>
</dbReference>
<evidence type="ECO:0000313" key="3">
    <source>
        <dbReference type="Proteomes" id="UP000663852"/>
    </source>
</evidence>
<dbReference type="AlphaFoldDB" id="A0A815NQY8"/>
<accession>A0A815NQY8</accession>
<protein>
    <submittedName>
        <fullName evidence="2">Uncharacterized protein</fullName>
    </submittedName>
</protein>
<comment type="caution">
    <text evidence="2">The sequence shown here is derived from an EMBL/GenBank/DDBJ whole genome shotgun (WGS) entry which is preliminary data.</text>
</comment>
<feature type="compositionally biased region" description="Basic and acidic residues" evidence="1">
    <location>
        <begin position="85"/>
        <end position="96"/>
    </location>
</feature>
<evidence type="ECO:0000256" key="1">
    <source>
        <dbReference type="SAM" id="MobiDB-lite"/>
    </source>
</evidence>
<feature type="region of interest" description="Disordered" evidence="1">
    <location>
        <begin position="75"/>
        <end position="96"/>
    </location>
</feature>
<name>A0A815NQY8_ADIRI</name>
<sequence>MRLTKLVEMNSSMGPYVSKVSSYDTQMITYNLCDAAKLLEQITAVINEKARNGVHKLHCRTTAVEIGVVDEPPAYSIDTPASAKKSSEKNKDGYKV</sequence>
<reference evidence="2" key="1">
    <citation type="submission" date="2021-02" db="EMBL/GenBank/DDBJ databases">
        <authorList>
            <person name="Nowell W R."/>
        </authorList>
    </citation>
    <scope>NUCLEOTIDE SEQUENCE</scope>
</reference>